<evidence type="ECO:0000313" key="10">
    <source>
        <dbReference type="Proteomes" id="UP001497522"/>
    </source>
</evidence>
<evidence type="ECO:0000259" key="8">
    <source>
        <dbReference type="PROSITE" id="PS50192"/>
    </source>
</evidence>
<dbReference type="InterPro" id="IPR044766">
    <property type="entry name" value="NPSN/SNAP25-like_N_SNARE"/>
</dbReference>
<protein>
    <recommendedName>
        <fullName evidence="8">t-SNARE coiled-coil homology domain-containing protein</fullName>
    </recommendedName>
</protein>
<dbReference type="Proteomes" id="UP001497522">
    <property type="component" value="Chromosome 15"/>
</dbReference>
<dbReference type="InterPro" id="IPR000727">
    <property type="entry name" value="T_SNARE_dom"/>
</dbReference>
<organism evidence="9 10">
    <name type="scientific">Sphagnum jensenii</name>
    <dbReference type="NCBI Taxonomy" id="128206"/>
    <lineage>
        <taxon>Eukaryota</taxon>
        <taxon>Viridiplantae</taxon>
        <taxon>Streptophyta</taxon>
        <taxon>Embryophyta</taxon>
        <taxon>Bryophyta</taxon>
        <taxon>Sphagnophytina</taxon>
        <taxon>Sphagnopsida</taxon>
        <taxon>Sphagnales</taxon>
        <taxon>Sphagnaceae</taxon>
        <taxon>Sphagnum</taxon>
    </lineage>
</organism>
<dbReference type="SUPFAM" id="SSF58038">
    <property type="entry name" value="SNARE fusion complex"/>
    <property type="match status" value="2"/>
</dbReference>
<comment type="similarity">
    <text evidence="2">Belongs to the SNAP-25 family.</text>
</comment>
<keyword evidence="5" id="KW-0472">Membrane</keyword>
<dbReference type="PANTHER" id="PTHR19305:SF9">
    <property type="entry name" value="SYNAPTOSOMAL-ASSOCIATED PROTEIN 29"/>
    <property type="match status" value="1"/>
</dbReference>
<name>A0ABP1ASA4_9BRYO</name>
<evidence type="ECO:0000256" key="2">
    <source>
        <dbReference type="ARBA" id="ARBA00009480"/>
    </source>
</evidence>
<proteinExistence type="inferred from homology"/>
<dbReference type="Pfam" id="PF12352">
    <property type="entry name" value="V-SNARE_C"/>
    <property type="match status" value="1"/>
</dbReference>
<sequence>MATEVSKRGLAGPRDRRKTGKGNPFDSDEEETTTSRARNARKEPVRRGGPASSSLAAAASQTEELFSYGDSRPKSRYQSGNNNGGAYDDTYESHQGEADGEEYVNQAVLDLEKHALKKSQETTSTIKNCVRVAEDTMGIGVQTLITLHDQGIQIERTHEKAVQIDQHLSRGEKLLGSLGGVFSKSWKPKKTKKITGPMVRQVDNPHKKENPADRESLGLNGEAMNKKSGSSGMHDLTSVAGQLDAERDTQDDMLGELSTVISQMKEMSMDMNVEIQRQSPGIDHLSEDIQELNSRVKRANVRGQRLLRR</sequence>
<dbReference type="CDD" id="cd15841">
    <property type="entry name" value="SNARE_Qc"/>
    <property type="match status" value="1"/>
</dbReference>
<evidence type="ECO:0000256" key="7">
    <source>
        <dbReference type="SAM" id="MobiDB-lite"/>
    </source>
</evidence>
<feature type="coiled-coil region" evidence="6">
    <location>
        <begin position="282"/>
        <end position="309"/>
    </location>
</feature>
<evidence type="ECO:0000256" key="5">
    <source>
        <dbReference type="ARBA" id="ARBA00023136"/>
    </source>
</evidence>
<keyword evidence="3" id="KW-0813">Transport</keyword>
<dbReference type="PROSITE" id="PS50192">
    <property type="entry name" value="T_SNARE"/>
    <property type="match status" value="1"/>
</dbReference>
<feature type="compositionally biased region" description="Low complexity" evidence="7">
    <location>
        <begin position="51"/>
        <end position="60"/>
    </location>
</feature>
<feature type="compositionally biased region" description="Basic and acidic residues" evidence="7">
    <location>
        <begin position="203"/>
        <end position="216"/>
    </location>
</feature>
<evidence type="ECO:0000256" key="3">
    <source>
        <dbReference type="ARBA" id="ARBA00022448"/>
    </source>
</evidence>
<dbReference type="Gene3D" id="1.20.5.110">
    <property type="match status" value="2"/>
</dbReference>
<dbReference type="EMBL" id="OZ023716">
    <property type="protein sequence ID" value="CAK9865458.1"/>
    <property type="molecule type" value="Genomic_DNA"/>
</dbReference>
<evidence type="ECO:0000256" key="1">
    <source>
        <dbReference type="ARBA" id="ARBA00004370"/>
    </source>
</evidence>
<dbReference type="CDD" id="cd15861">
    <property type="entry name" value="SNARE_SNAP25N_23N_29N_SEC9N"/>
    <property type="match status" value="1"/>
</dbReference>
<accession>A0ABP1ASA4</accession>
<keyword evidence="10" id="KW-1185">Reference proteome</keyword>
<dbReference type="SMART" id="SM00397">
    <property type="entry name" value="t_SNARE"/>
    <property type="match status" value="2"/>
</dbReference>
<keyword evidence="6" id="KW-0175">Coiled coil</keyword>
<gene>
    <name evidence="9" type="ORF">CSSPJE1EN2_LOCUS8453</name>
</gene>
<evidence type="ECO:0000313" key="9">
    <source>
        <dbReference type="EMBL" id="CAK9865458.1"/>
    </source>
</evidence>
<feature type="domain" description="T-SNARE coiled-coil homology" evidence="8">
    <location>
        <begin position="244"/>
        <end position="306"/>
    </location>
</feature>
<dbReference type="PANTHER" id="PTHR19305">
    <property type="entry name" value="SYNAPTOSOMAL ASSOCIATED PROTEIN"/>
    <property type="match status" value="1"/>
</dbReference>
<reference evidence="9" key="1">
    <citation type="submission" date="2024-03" db="EMBL/GenBank/DDBJ databases">
        <authorList>
            <consortium name="ELIXIR-Norway"/>
            <consortium name="Elixir Norway"/>
        </authorList>
    </citation>
    <scope>NUCLEOTIDE SEQUENCE</scope>
</reference>
<feature type="region of interest" description="Disordered" evidence="7">
    <location>
        <begin position="201"/>
        <end position="236"/>
    </location>
</feature>
<evidence type="ECO:0000256" key="6">
    <source>
        <dbReference type="SAM" id="Coils"/>
    </source>
</evidence>
<keyword evidence="4" id="KW-0653">Protein transport</keyword>
<feature type="region of interest" description="Disordered" evidence="7">
    <location>
        <begin position="1"/>
        <end position="97"/>
    </location>
</feature>
<evidence type="ECO:0000256" key="4">
    <source>
        <dbReference type="ARBA" id="ARBA00022927"/>
    </source>
</evidence>
<comment type="subcellular location">
    <subcellularLocation>
        <location evidence="1">Membrane</location>
    </subcellularLocation>
</comment>